<dbReference type="RefSeq" id="WP_179979249.1">
    <property type="nucleotide sequence ID" value="NZ_LT608333.1"/>
</dbReference>
<organism evidence="1">
    <name type="scientific">uncultured Desulfovibrio sp</name>
    <dbReference type="NCBI Taxonomy" id="167968"/>
    <lineage>
        <taxon>Bacteria</taxon>
        <taxon>Pseudomonadati</taxon>
        <taxon>Thermodesulfobacteriota</taxon>
        <taxon>Desulfovibrionia</taxon>
        <taxon>Desulfovibrionales</taxon>
        <taxon>Desulfovibrionaceae</taxon>
        <taxon>Desulfovibrio</taxon>
        <taxon>environmental samples</taxon>
    </lineage>
</organism>
<protein>
    <submittedName>
        <fullName evidence="1">Uncharacterized protein</fullName>
    </submittedName>
</protein>
<gene>
    <name evidence="1" type="ORF">KL86DES1_10337</name>
</gene>
<proteinExistence type="predicted"/>
<evidence type="ECO:0000313" key="1">
    <source>
        <dbReference type="EMBL" id="SCM70327.1"/>
    </source>
</evidence>
<name>A0A212KYJ6_9BACT</name>
<reference evidence="1" key="1">
    <citation type="submission" date="2016-08" db="EMBL/GenBank/DDBJ databases">
        <authorList>
            <person name="Seilhamer J.J."/>
        </authorList>
    </citation>
    <scope>NUCLEOTIDE SEQUENCE</scope>
    <source>
        <strain evidence="1">86-1</strain>
    </source>
</reference>
<dbReference type="AlphaFoldDB" id="A0A212KYJ6"/>
<accession>A0A212KYJ6</accession>
<dbReference type="EMBL" id="FMJC01000001">
    <property type="protein sequence ID" value="SCM70327.1"/>
    <property type="molecule type" value="Genomic_DNA"/>
</dbReference>
<sequence>MILKPEKNDQEAATLPRLPFHKKQSIPVQKHLRHETSALFYENGFVASSKKHHYKWQAFL</sequence>